<dbReference type="EMBL" id="JADKNH010000002">
    <property type="protein sequence ID" value="MBF4692135.1"/>
    <property type="molecule type" value="Genomic_DNA"/>
</dbReference>
<sequence length="54" mass="6331">MSLDKKGKLSKIVTIREKCYLLGHERKIVPILNRAKAIYFESIKKADEKLEDRL</sequence>
<organism evidence="1 2">
    <name type="scientific">Fusibacter ferrireducens</name>
    <dbReference type="NCBI Taxonomy" id="2785058"/>
    <lineage>
        <taxon>Bacteria</taxon>
        <taxon>Bacillati</taxon>
        <taxon>Bacillota</taxon>
        <taxon>Clostridia</taxon>
        <taxon>Eubacteriales</taxon>
        <taxon>Eubacteriales Family XII. Incertae Sedis</taxon>
        <taxon>Fusibacter</taxon>
    </lineage>
</organism>
<keyword evidence="2" id="KW-1185">Reference proteome</keyword>
<dbReference type="Proteomes" id="UP000614200">
    <property type="component" value="Unassembled WGS sequence"/>
</dbReference>
<evidence type="ECO:0000313" key="2">
    <source>
        <dbReference type="Proteomes" id="UP000614200"/>
    </source>
</evidence>
<name>A0ABR9ZNT0_9FIRM</name>
<dbReference type="RefSeq" id="WP_194700377.1">
    <property type="nucleotide sequence ID" value="NZ_JADKNH010000002.1"/>
</dbReference>
<reference evidence="1 2" key="1">
    <citation type="submission" date="2020-11" db="EMBL/GenBank/DDBJ databases">
        <title>Fusibacter basophilias sp. nov.</title>
        <authorList>
            <person name="Qiu D."/>
        </authorList>
    </citation>
    <scope>NUCLEOTIDE SEQUENCE [LARGE SCALE GENOMIC DNA]</scope>
    <source>
        <strain evidence="1 2">Q10-2</strain>
    </source>
</reference>
<proteinExistence type="predicted"/>
<comment type="caution">
    <text evidence="1">The sequence shown here is derived from an EMBL/GenBank/DDBJ whole genome shotgun (WGS) entry which is preliminary data.</text>
</comment>
<gene>
    <name evidence="1" type="ORF">ISU02_03350</name>
</gene>
<evidence type="ECO:0000313" key="1">
    <source>
        <dbReference type="EMBL" id="MBF4692135.1"/>
    </source>
</evidence>
<accession>A0ABR9ZNT0</accession>
<protein>
    <submittedName>
        <fullName evidence="1">Uncharacterized protein</fullName>
    </submittedName>
</protein>